<dbReference type="Proteomes" id="UP000597877">
    <property type="component" value="Unassembled WGS sequence"/>
</dbReference>
<feature type="compositionally biased region" description="Low complexity" evidence="1">
    <location>
        <begin position="33"/>
        <end position="49"/>
    </location>
</feature>
<gene>
    <name evidence="3" type="ORF">H8S00_04155</name>
</gene>
<evidence type="ECO:0000313" key="4">
    <source>
        <dbReference type="Proteomes" id="UP000597877"/>
    </source>
</evidence>
<evidence type="ECO:0008006" key="5">
    <source>
        <dbReference type="Google" id="ProtNLM"/>
    </source>
</evidence>
<comment type="caution">
    <text evidence="3">The sequence shown here is derived from an EMBL/GenBank/DDBJ whole genome shotgun (WGS) entry which is preliminary data.</text>
</comment>
<feature type="chain" id="PRO_5047523980" description="Lipoprotein" evidence="2">
    <location>
        <begin position="23"/>
        <end position="149"/>
    </location>
</feature>
<evidence type="ECO:0000256" key="2">
    <source>
        <dbReference type="SAM" id="SignalP"/>
    </source>
</evidence>
<dbReference type="PROSITE" id="PS51257">
    <property type="entry name" value="PROKAR_LIPOPROTEIN"/>
    <property type="match status" value="1"/>
</dbReference>
<proteinExistence type="predicted"/>
<keyword evidence="4" id="KW-1185">Reference proteome</keyword>
<evidence type="ECO:0000256" key="1">
    <source>
        <dbReference type="SAM" id="MobiDB-lite"/>
    </source>
</evidence>
<feature type="signal peptide" evidence="2">
    <location>
        <begin position="1"/>
        <end position="22"/>
    </location>
</feature>
<reference evidence="3 4" key="1">
    <citation type="submission" date="2020-08" db="EMBL/GenBank/DDBJ databases">
        <title>Genome public.</title>
        <authorList>
            <person name="Liu C."/>
            <person name="Sun Q."/>
        </authorList>
    </citation>
    <scope>NUCLEOTIDE SEQUENCE [LARGE SCALE GENOMIC DNA]</scope>
    <source>
        <strain evidence="3 4">BX4</strain>
    </source>
</reference>
<evidence type="ECO:0000313" key="3">
    <source>
        <dbReference type="EMBL" id="MBC5667176.1"/>
    </source>
</evidence>
<accession>A0ABR7F0S9</accession>
<protein>
    <recommendedName>
        <fullName evidence="5">Lipoprotein</fullName>
    </recommendedName>
</protein>
<sequence length="149" mass="16131">MRKNILMIATVTMMAFAITACGSDSKDNETTKAETTVQVTTEEATTVEETTAEETTEAPTKKVVKKKKVKKNTETQAPKALSPEEAKATAKSYVGKTIDQLVAAIGQYNSMDKSKSCLVDGEYDGMFYYDGFTVSASTENGVWVISSVD</sequence>
<name>A0ABR7F0S9_9FIRM</name>
<organism evidence="3 4">
    <name type="scientific">Eubacterium segne</name>
    <dbReference type="NCBI Taxonomy" id="2763045"/>
    <lineage>
        <taxon>Bacteria</taxon>
        <taxon>Bacillati</taxon>
        <taxon>Bacillota</taxon>
        <taxon>Clostridia</taxon>
        <taxon>Eubacteriales</taxon>
        <taxon>Eubacteriaceae</taxon>
        <taxon>Eubacterium</taxon>
    </lineage>
</organism>
<dbReference type="EMBL" id="JACOOZ010000002">
    <property type="protein sequence ID" value="MBC5667176.1"/>
    <property type="molecule type" value="Genomic_DNA"/>
</dbReference>
<keyword evidence="2" id="KW-0732">Signal</keyword>
<dbReference type="RefSeq" id="WP_021952741.1">
    <property type="nucleotide sequence ID" value="NZ_JACOOZ010000002.1"/>
</dbReference>
<feature type="region of interest" description="Disordered" evidence="1">
    <location>
        <begin position="24"/>
        <end position="86"/>
    </location>
</feature>